<proteinExistence type="inferred from homology"/>
<dbReference type="Gene3D" id="3.40.50.300">
    <property type="entry name" value="P-loop containing nucleotide triphosphate hydrolases"/>
    <property type="match status" value="2"/>
</dbReference>
<evidence type="ECO:0000256" key="1">
    <source>
        <dbReference type="ARBA" id="ARBA00004651"/>
    </source>
</evidence>
<dbReference type="Pfam" id="PF02534">
    <property type="entry name" value="T4SS-DNA_transf"/>
    <property type="match status" value="1"/>
</dbReference>
<feature type="transmembrane region" description="Helical" evidence="7">
    <location>
        <begin position="24"/>
        <end position="45"/>
    </location>
</feature>
<evidence type="ECO:0000256" key="6">
    <source>
        <dbReference type="ARBA" id="ARBA00023136"/>
    </source>
</evidence>
<dbReference type="GO" id="GO:0005886">
    <property type="term" value="C:plasma membrane"/>
    <property type="evidence" value="ECO:0007669"/>
    <property type="project" value="UniProtKB-SubCell"/>
</dbReference>
<dbReference type="InterPro" id="IPR051539">
    <property type="entry name" value="T4SS-coupling_protein"/>
</dbReference>
<protein>
    <submittedName>
        <fullName evidence="8">Type IV secretory system conjugative DNA transfer family protein</fullName>
    </submittedName>
</protein>
<evidence type="ECO:0000313" key="8">
    <source>
        <dbReference type="EMBL" id="HHM68474.1"/>
    </source>
</evidence>
<dbReference type="InterPro" id="IPR027417">
    <property type="entry name" value="P-loop_NTPase"/>
</dbReference>
<evidence type="ECO:0000256" key="3">
    <source>
        <dbReference type="ARBA" id="ARBA00022475"/>
    </source>
</evidence>
<comment type="similarity">
    <text evidence="2">Belongs to the VirD4/TraG family.</text>
</comment>
<dbReference type="EMBL" id="DRXE01000259">
    <property type="protein sequence ID" value="HHM68474.1"/>
    <property type="molecule type" value="Genomic_DNA"/>
</dbReference>
<dbReference type="InterPro" id="IPR003688">
    <property type="entry name" value="TraG/VirD4"/>
</dbReference>
<dbReference type="PANTHER" id="PTHR37937">
    <property type="entry name" value="CONJUGATIVE TRANSFER: DNA TRANSPORT"/>
    <property type="match status" value="1"/>
</dbReference>
<dbReference type="SUPFAM" id="SSF52540">
    <property type="entry name" value="P-loop containing nucleoside triphosphate hydrolases"/>
    <property type="match status" value="1"/>
</dbReference>
<dbReference type="CDD" id="cd01127">
    <property type="entry name" value="TrwB_TraG_TraD_VirD4"/>
    <property type="match status" value="1"/>
</dbReference>
<evidence type="ECO:0000256" key="2">
    <source>
        <dbReference type="ARBA" id="ARBA00008806"/>
    </source>
</evidence>
<evidence type="ECO:0000256" key="7">
    <source>
        <dbReference type="SAM" id="Phobius"/>
    </source>
</evidence>
<evidence type="ECO:0000256" key="4">
    <source>
        <dbReference type="ARBA" id="ARBA00022692"/>
    </source>
</evidence>
<dbReference type="PANTHER" id="PTHR37937:SF1">
    <property type="entry name" value="CONJUGATIVE TRANSFER: DNA TRANSPORT"/>
    <property type="match status" value="1"/>
</dbReference>
<sequence>MARLRPEDFDTLGQMRRAQTQAGIGRVILAFGLLLVLIGPALLGIGTTHQLMHNPAWKAYFRGQPAPDAFLSCATQMRCLAVINRVSPLYYKVPLWTPAALGAALVLVGGITVLRASRARPKKLPGMATFASDWRRFLHGISYLGIKDGKILRYPGDKRFKHTLILGNTGAGKTSRLIRPMLAYSAKEGRSAVVIDLKWPDVGLLGMAPVFRRMGRRVIVLLPYDPRSPRLPLMRGAEDERVAQKLAEVIIPVQEQEDVTSYYKNMERELLLRLIHIEARHGRGSFGEIRAVCQNGPEALEAYINSKAPDAKRYFGFFFAMSKRDQANIVGGLVNALKTFGDPLVDRFTSRGPGEVDLRVIAKEPTLVYLGIPHERLQDAGGQPLLQLFKRYLDWTLLEMSQETGQLEVPVEVYLDEFTNLGYLPRMSDNLSTMRSRRVGYVLALQSFEQGLERYPEAVLESILANCNTWIIMPSGLGDTDAVRVSKALGRTTSYARSESVSTPHVFDFASPWPRYTQGERWVDLPLLSPEEMLKLGPETVILRFADNDPLVVSAPRFDEVRADPKAPEELKALAELVAEAERDYRDAAAISPSLAADYLIADHLLPVIEDQEQPDSVIEVAVQSGKERLFAWAVEALRGGASFTLYRASEDPSRITKLSIRPPGGLPPETAGEWERAHWVKLEKGKTVVSLVSPVLEEFARREPLLIGFMDFLGRLEKWLAEHAEKLEGHPAFKEDGGEALGRWKGDRVVLPLDVLAELGIDPKQAEKYGKEVRWQNRRGFVEIPLSVPGLFQVALEA</sequence>
<keyword evidence="4 7" id="KW-0812">Transmembrane</keyword>
<keyword evidence="5 7" id="KW-1133">Transmembrane helix</keyword>
<dbReference type="AlphaFoldDB" id="A0A7C5VK83"/>
<evidence type="ECO:0000256" key="5">
    <source>
        <dbReference type="ARBA" id="ARBA00022989"/>
    </source>
</evidence>
<keyword evidence="6 7" id="KW-0472">Membrane</keyword>
<keyword evidence="3" id="KW-1003">Cell membrane</keyword>
<organism evidence="8">
    <name type="scientific">Thermus caliditerrae</name>
    <dbReference type="NCBI Taxonomy" id="1330700"/>
    <lineage>
        <taxon>Bacteria</taxon>
        <taxon>Thermotogati</taxon>
        <taxon>Deinococcota</taxon>
        <taxon>Deinococci</taxon>
        <taxon>Thermales</taxon>
        <taxon>Thermaceae</taxon>
        <taxon>Thermus</taxon>
    </lineage>
</organism>
<accession>A0A7C5VK83</accession>
<comment type="caution">
    <text evidence="8">The sequence shown here is derived from an EMBL/GenBank/DDBJ whole genome shotgun (WGS) entry which is preliminary data.</text>
</comment>
<comment type="subcellular location">
    <subcellularLocation>
        <location evidence="1">Cell membrane</location>
        <topology evidence="1">Multi-pass membrane protein</topology>
    </subcellularLocation>
</comment>
<gene>
    <name evidence="8" type="ORF">ENM28_07215</name>
</gene>
<name>A0A7C5VK83_9DEIN</name>
<reference evidence="8" key="1">
    <citation type="journal article" date="2020" name="mSystems">
        <title>Genome- and Community-Level Interaction Insights into Carbon Utilization and Element Cycling Functions of Hydrothermarchaeota in Hydrothermal Sediment.</title>
        <authorList>
            <person name="Zhou Z."/>
            <person name="Liu Y."/>
            <person name="Xu W."/>
            <person name="Pan J."/>
            <person name="Luo Z.H."/>
            <person name="Li M."/>
        </authorList>
    </citation>
    <scope>NUCLEOTIDE SEQUENCE [LARGE SCALE GENOMIC DNA]</scope>
    <source>
        <strain evidence="8">SpSt-1071</strain>
    </source>
</reference>